<protein>
    <submittedName>
        <fullName evidence="1">Uncharacterized protein</fullName>
    </submittedName>
</protein>
<evidence type="ECO:0000313" key="1">
    <source>
        <dbReference type="EMBL" id="KAH7941972.1"/>
    </source>
</evidence>
<keyword evidence="2" id="KW-1185">Reference proteome</keyword>
<dbReference type="EMBL" id="CM023476">
    <property type="protein sequence ID" value="KAH7941972.1"/>
    <property type="molecule type" value="Genomic_DNA"/>
</dbReference>
<reference evidence="1" key="1">
    <citation type="submission" date="2020-05" db="EMBL/GenBank/DDBJ databases">
        <title>Large-scale comparative analyses of tick genomes elucidate their genetic diversity and vector capacities.</title>
        <authorList>
            <person name="Jia N."/>
            <person name="Wang J."/>
            <person name="Shi W."/>
            <person name="Du L."/>
            <person name="Sun Y."/>
            <person name="Zhan W."/>
            <person name="Jiang J."/>
            <person name="Wang Q."/>
            <person name="Zhang B."/>
            <person name="Ji P."/>
            <person name="Sakyi L.B."/>
            <person name="Cui X."/>
            <person name="Yuan T."/>
            <person name="Jiang B."/>
            <person name="Yang W."/>
            <person name="Lam T.T.-Y."/>
            <person name="Chang Q."/>
            <person name="Ding S."/>
            <person name="Wang X."/>
            <person name="Zhu J."/>
            <person name="Ruan X."/>
            <person name="Zhao L."/>
            <person name="Wei J."/>
            <person name="Que T."/>
            <person name="Du C."/>
            <person name="Cheng J."/>
            <person name="Dai P."/>
            <person name="Han X."/>
            <person name="Huang E."/>
            <person name="Gao Y."/>
            <person name="Liu J."/>
            <person name="Shao H."/>
            <person name="Ye R."/>
            <person name="Li L."/>
            <person name="Wei W."/>
            <person name="Wang X."/>
            <person name="Wang C."/>
            <person name="Yang T."/>
            <person name="Huo Q."/>
            <person name="Li W."/>
            <person name="Guo W."/>
            <person name="Chen H."/>
            <person name="Zhou L."/>
            <person name="Ni X."/>
            <person name="Tian J."/>
            <person name="Zhou Y."/>
            <person name="Sheng Y."/>
            <person name="Liu T."/>
            <person name="Pan Y."/>
            <person name="Xia L."/>
            <person name="Li J."/>
            <person name="Zhao F."/>
            <person name="Cao W."/>
        </authorList>
    </citation>
    <scope>NUCLEOTIDE SEQUENCE</scope>
    <source>
        <strain evidence="1">Dsil-2018</strain>
    </source>
</reference>
<comment type="caution">
    <text evidence="1">The sequence shown here is derived from an EMBL/GenBank/DDBJ whole genome shotgun (WGS) entry which is preliminary data.</text>
</comment>
<sequence>MTTWVKPGDVSSDSGDEFTVPSTSALAPIESSENDENIEPPPKKRPKKAYARKRKPKKARAKPIDHDSDHEEEEDDSLSAGWIAEQPCDIPVSIAENPPTYSQKLNVDCSACDAFSLYFDEELRVATTVTEDMERQLGHPENDATSGRMNQASHGEPGPSGGDSWTMRPGGRHTSEECLRVLGRRLRSAVRETIVRELKRVQKLFVRKILNDVDFRNFGEMIITGLLVTWLALRSLAEHPSNWLVRDSMLQQALHKMAANVPEDYVIPQYLTYGQIELGDMKIKPWYDDFSVFGPIQRYNVDEKTMIDSRSRERSEQRTKKAPGRWFESTEEDDFYRRRSRSRSPQGGTVKSSTPSRDPSSSRASQRSNSPLPKKQQEVGAKPAKMQGYYTLSDSLNSKVATLKTPEGTGGFRYRPDQHAGID</sequence>
<name>A0ACB8CGY1_DERSI</name>
<accession>A0ACB8CGY1</accession>
<organism evidence="1 2">
    <name type="scientific">Dermacentor silvarum</name>
    <name type="common">Tick</name>
    <dbReference type="NCBI Taxonomy" id="543639"/>
    <lineage>
        <taxon>Eukaryota</taxon>
        <taxon>Metazoa</taxon>
        <taxon>Ecdysozoa</taxon>
        <taxon>Arthropoda</taxon>
        <taxon>Chelicerata</taxon>
        <taxon>Arachnida</taxon>
        <taxon>Acari</taxon>
        <taxon>Parasitiformes</taxon>
        <taxon>Ixodida</taxon>
        <taxon>Ixodoidea</taxon>
        <taxon>Ixodidae</taxon>
        <taxon>Rhipicephalinae</taxon>
        <taxon>Dermacentor</taxon>
    </lineage>
</organism>
<gene>
    <name evidence="1" type="ORF">HPB49_019032</name>
</gene>
<dbReference type="Proteomes" id="UP000821865">
    <property type="component" value="Chromosome 7"/>
</dbReference>
<proteinExistence type="predicted"/>
<evidence type="ECO:0000313" key="2">
    <source>
        <dbReference type="Proteomes" id="UP000821865"/>
    </source>
</evidence>